<evidence type="ECO:0000313" key="2">
    <source>
        <dbReference type="Proteomes" id="UP000785679"/>
    </source>
</evidence>
<reference evidence="1" key="1">
    <citation type="submission" date="2019-06" db="EMBL/GenBank/DDBJ databases">
        <authorList>
            <person name="Zheng W."/>
        </authorList>
    </citation>
    <scope>NUCLEOTIDE SEQUENCE</scope>
    <source>
        <strain evidence="1">QDHG01</strain>
    </source>
</reference>
<dbReference type="AlphaFoldDB" id="A0A8J8SYY7"/>
<dbReference type="EMBL" id="RRYP01015500">
    <property type="protein sequence ID" value="TNV75471.1"/>
    <property type="molecule type" value="Genomic_DNA"/>
</dbReference>
<protein>
    <submittedName>
        <fullName evidence="1">Uncharacterized protein</fullName>
    </submittedName>
</protein>
<gene>
    <name evidence="1" type="ORF">FGO68_gene7796</name>
</gene>
<name>A0A8J8SYY7_HALGN</name>
<accession>A0A8J8SYY7</accession>
<sequence>MMQPLSHISLHSKERDENVIILADIIIDALNIKALLNNFTFLGITDILICLLQHPLNIVHQLYVLIFISIMSFSSQF</sequence>
<dbReference type="Proteomes" id="UP000785679">
    <property type="component" value="Unassembled WGS sequence"/>
</dbReference>
<organism evidence="1 2">
    <name type="scientific">Halteria grandinella</name>
    <dbReference type="NCBI Taxonomy" id="5974"/>
    <lineage>
        <taxon>Eukaryota</taxon>
        <taxon>Sar</taxon>
        <taxon>Alveolata</taxon>
        <taxon>Ciliophora</taxon>
        <taxon>Intramacronucleata</taxon>
        <taxon>Spirotrichea</taxon>
        <taxon>Stichotrichia</taxon>
        <taxon>Sporadotrichida</taxon>
        <taxon>Halteriidae</taxon>
        <taxon>Halteria</taxon>
    </lineage>
</organism>
<evidence type="ECO:0000313" key="1">
    <source>
        <dbReference type="EMBL" id="TNV75471.1"/>
    </source>
</evidence>
<comment type="caution">
    <text evidence="1">The sequence shown here is derived from an EMBL/GenBank/DDBJ whole genome shotgun (WGS) entry which is preliminary data.</text>
</comment>
<proteinExistence type="predicted"/>
<keyword evidence="2" id="KW-1185">Reference proteome</keyword>